<keyword evidence="5" id="KW-1185">Reference proteome</keyword>
<evidence type="ECO:0000256" key="2">
    <source>
        <dbReference type="SAM" id="SignalP"/>
    </source>
</evidence>
<dbReference type="Gene3D" id="2.40.128.130">
    <property type="entry name" value="Autotransporter beta-domain"/>
    <property type="match status" value="1"/>
</dbReference>
<reference evidence="4 5" key="1">
    <citation type="submission" date="2018-09" db="EMBL/GenBank/DDBJ databases">
        <authorList>
            <person name="Zhu H."/>
        </authorList>
    </citation>
    <scope>NUCLEOTIDE SEQUENCE [LARGE SCALE GENOMIC DNA]</scope>
    <source>
        <strain evidence="4 5">K2R01-6</strain>
    </source>
</reference>
<dbReference type="AlphaFoldDB" id="A0A418WNZ3"/>
<sequence>MRSLLAATCLTPVALLSTTGQLFAETVVSTSVTTPYRTSIAANGARDDVRVASNGAVKPVSGVAITLDSNNTVKNEGTIQITDANDATGILATPGVSGSITNSGKIIIDESYTPADADKDGDNDGPLAQGARRFGIRIAPGGTFTGSITSSGEITVEGNDSAGIAIDSALAGSLNNSGAISVTGDRSYGIRAGDVSGDVTLRGAISVRGAESVGAALDGDIGGKLVIQSGITSTGYRTSAPPSDTSKLDTDDLLQGGPALRIAGNVTGGILFDVAPADKDPKDADEDKDGIPDASEGAAAISSIGAAPAVLIGSTTEDIAIGAVAGNASGHGIVMKGAISGAGTYKDVAANGMVIGGLGGAVNIAGGMTVEGSIIATSTGANATALRIGNEASVATIAVSGRVEAAGGSVATSNVAAVAIDAGANVGKITNSGLVRATRTGADGTAVAIVDRSGTLALIENTGAITVAGPAADSGKAIAIDLSTNTAGATVRQTVVTGAGPTITGNILFGSGADVLDIADGSVTGTTRFGAGANRLNLAGDSTYAGNVVFGADADTVTLAGTASQAGSIDFGGGADALSISGTASFTGTLSGANGLAVNVASGSLNLTGTGAAAIASLNVGATGAIGVNIDGATGAHTTYQVIGNASFAQGSKVLVRMSSLGAAEGQYVIVRAGSLTGAANLTSADTVLPYIFASTLSADTNAGQISLNVRRKNATELGLNRSETAAYDAIYAALRADKPLGDTFLTIADGDNFRGQLRQMLPEHAGGIFETVTQGSRATARLLADPKGPFKAEDGWRFWIQQVAWGTSKNLGDTAAYDVTGWGISGGAEIVTESVGNFGFSLAYLNGKDADGETANEVLSGQYEAAAYWRGQWGALRAHARASAAYVDLSGSRFFKAGDGASAVSRAAAGEWNGMLYSASGGASYEIKLGRLSLRPTGSLDYYRLKEDGYTETGGGTGFNLIVDDRTSDEFAASGTLALAYDFGGKAVDSGWFRAEIEGGRRQLIGGALGATTAHFAGGQEFALLAEERESGWIGALRLIGGNAGFRLGGEFNAEEQQGRAAVAFRASLQIGL</sequence>
<feature type="domain" description="Autotransporter" evidence="3">
    <location>
        <begin position="792"/>
        <end position="1074"/>
    </location>
</feature>
<dbReference type="SMART" id="SM00869">
    <property type="entry name" value="Autotransporter"/>
    <property type="match status" value="1"/>
</dbReference>
<name>A0A418WNZ3_9SPHN</name>
<dbReference type="Proteomes" id="UP000286100">
    <property type="component" value="Unassembled WGS sequence"/>
</dbReference>
<evidence type="ECO:0000313" key="4">
    <source>
        <dbReference type="EMBL" id="RJF92952.1"/>
    </source>
</evidence>
<dbReference type="InterPro" id="IPR036709">
    <property type="entry name" value="Autotransporte_beta_dom_sf"/>
</dbReference>
<accession>A0A418WNZ3</accession>
<dbReference type="Pfam" id="PF03797">
    <property type="entry name" value="Autotransporter"/>
    <property type="match status" value="1"/>
</dbReference>
<dbReference type="InterPro" id="IPR005546">
    <property type="entry name" value="Autotransporte_beta"/>
</dbReference>
<dbReference type="RefSeq" id="WP_119759232.1">
    <property type="nucleotide sequence ID" value="NZ_QYUM01000002.1"/>
</dbReference>
<feature type="signal peptide" evidence="2">
    <location>
        <begin position="1"/>
        <end position="24"/>
    </location>
</feature>
<dbReference type="SUPFAM" id="SSF103515">
    <property type="entry name" value="Autotransporter"/>
    <property type="match status" value="1"/>
</dbReference>
<evidence type="ECO:0000259" key="3">
    <source>
        <dbReference type="PROSITE" id="PS51208"/>
    </source>
</evidence>
<gene>
    <name evidence="4" type="ORF">D3876_00740</name>
</gene>
<feature type="region of interest" description="Disordered" evidence="1">
    <location>
        <begin position="276"/>
        <end position="295"/>
    </location>
</feature>
<evidence type="ECO:0000256" key="1">
    <source>
        <dbReference type="SAM" id="MobiDB-lite"/>
    </source>
</evidence>
<proteinExistence type="predicted"/>
<dbReference type="EMBL" id="QYUM01000002">
    <property type="protein sequence ID" value="RJF92952.1"/>
    <property type="molecule type" value="Genomic_DNA"/>
</dbReference>
<dbReference type="OrthoDB" id="7613961at2"/>
<dbReference type="PROSITE" id="PS51208">
    <property type="entry name" value="AUTOTRANSPORTER"/>
    <property type="match status" value="1"/>
</dbReference>
<comment type="caution">
    <text evidence="4">The sequence shown here is derived from an EMBL/GenBank/DDBJ whole genome shotgun (WGS) entry which is preliminary data.</text>
</comment>
<keyword evidence="2" id="KW-0732">Signal</keyword>
<feature type="chain" id="PRO_5019377674" evidence="2">
    <location>
        <begin position="25"/>
        <end position="1074"/>
    </location>
</feature>
<evidence type="ECO:0000313" key="5">
    <source>
        <dbReference type="Proteomes" id="UP000286100"/>
    </source>
</evidence>
<organism evidence="4 5">
    <name type="scientific">Sphingomonas cavernae</name>
    <dbReference type="NCBI Taxonomy" id="2320861"/>
    <lineage>
        <taxon>Bacteria</taxon>
        <taxon>Pseudomonadati</taxon>
        <taxon>Pseudomonadota</taxon>
        <taxon>Alphaproteobacteria</taxon>
        <taxon>Sphingomonadales</taxon>
        <taxon>Sphingomonadaceae</taxon>
        <taxon>Sphingomonas</taxon>
    </lineage>
</organism>
<protein>
    <submittedName>
        <fullName evidence="4">Autotransporter domain-containing protein</fullName>
    </submittedName>
</protein>